<dbReference type="GeneID" id="99673129"/>
<reference evidence="1 2" key="1">
    <citation type="submission" date="2014-04" db="EMBL/GenBank/DDBJ databases">
        <authorList>
            <person name="Sears C."/>
            <person name="Carroll K."/>
            <person name="Sack B.R."/>
            <person name="Qadri F."/>
            <person name="Myers L.L."/>
            <person name="Chung G.-T."/>
            <person name="Escheverria P."/>
            <person name="Fraser C.M."/>
            <person name="Sadzewicz L."/>
            <person name="Shefchek K.A."/>
            <person name="Tallon L."/>
            <person name="Das S.P."/>
            <person name="Daugherty S."/>
            <person name="Mongodin E.F."/>
        </authorList>
    </citation>
    <scope>NUCLEOTIDE SEQUENCE [LARGE SCALE GENOMIC DNA]</scope>
    <source>
        <strain evidence="2">3775 SL(B) 10 (iv)</strain>
    </source>
</reference>
<protein>
    <submittedName>
        <fullName evidence="1">Putative lipoprotein</fullName>
    </submittedName>
</protein>
<dbReference type="PROSITE" id="PS51257">
    <property type="entry name" value="PROKAR_LIPOPROTEIN"/>
    <property type="match status" value="1"/>
</dbReference>
<dbReference type="RefSeq" id="WP_007659494.1">
    <property type="nucleotide sequence ID" value="NZ_JNHI01000107.1"/>
</dbReference>
<keyword evidence="1" id="KW-0449">Lipoprotein</keyword>
<dbReference type="EMBL" id="JNHI01000107">
    <property type="protein sequence ID" value="KDS23682.1"/>
    <property type="molecule type" value="Genomic_DNA"/>
</dbReference>
<dbReference type="Proteomes" id="UP000028134">
    <property type="component" value="Unassembled WGS sequence"/>
</dbReference>
<sequence>MRKLVTALCALVFLSSCDDELKLVSRDFSVTLKSIDGNTAVVGKPINCTLTISDLDPDNGDQILTRFEVRDGDGVILVDNNEYSPGETFEYDFKANNRLDFDFIPATEGEAYIVMGVASELVTRSDSIKLKVSSPEINIRFQNVPDLMLVSEEAEFYLQLDTELYGVKASARFVKGSGRVYISGYDATRGEGVALEKNNLVTFRPDATGQAVIEFTVSSRYGLPVKENVTIQVNQ</sequence>
<evidence type="ECO:0000313" key="2">
    <source>
        <dbReference type="Proteomes" id="UP000028134"/>
    </source>
</evidence>
<dbReference type="AlphaFoldDB" id="A0A078QPP5"/>
<gene>
    <name evidence="1" type="ORF">M097_4806</name>
</gene>
<organism evidence="1 2">
    <name type="scientific">Phocaeicola vulgatus str. 3775 SL</name>
    <name type="common">B</name>
    <name type="synonym">iv</name>
    <dbReference type="NCBI Taxonomy" id="1339350"/>
    <lineage>
        <taxon>Bacteria</taxon>
        <taxon>Pseudomonadati</taxon>
        <taxon>Bacteroidota</taxon>
        <taxon>Bacteroidia</taxon>
        <taxon>Bacteroidales</taxon>
        <taxon>Bacteroidaceae</taxon>
        <taxon>Phocaeicola</taxon>
    </lineage>
</organism>
<name>A0A078QPP5_PHOVU</name>
<accession>A0A078QPP5</accession>
<dbReference type="PATRIC" id="fig|1339350.3.peg.4544"/>
<proteinExistence type="predicted"/>
<evidence type="ECO:0000313" key="1">
    <source>
        <dbReference type="EMBL" id="KDS23682.1"/>
    </source>
</evidence>
<comment type="caution">
    <text evidence="1">The sequence shown here is derived from an EMBL/GenBank/DDBJ whole genome shotgun (WGS) entry which is preliminary data.</text>
</comment>